<protein>
    <recommendedName>
        <fullName evidence="3">Transposase (Putative), gypsy type</fullName>
    </recommendedName>
</protein>
<dbReference type="EMBL" id="BQNB010013383">
    <property type="protein sequence ID" value="GJT15280.1"/>
    <property type="molecule type" value="Genomic_DNA"/>
</dbReference>
<evidence type="ECO:0000313" key="2">
    <source>
        <dbReference type="Proteomes" id="UP001151760"/>
    </source>
</evidence>
<proteinExistence type="predicted"/>
<dbReference type="Proteomes" id="UP001151760">
    <property type="component" value="Unassembled WGS sequence"/>
</dbReference>
<keyword evidence="2" id="KW-1185">Reference proteome</keyword>
<reference evidence="1" key="2">
    <citation type="submission" date="2022-01" db="EMBL/GenBank/DDBJ databases">
        <authorList>
            <person name="Yamashiro T."/>
            <person name="Shiraishi A."/>
            <person name="Satake H."/>
            <person name="Nakayama K."/>
        </authorList>
    </citation>
    <scope>NUCLEOTIDE SEQUENCE</scope>
</reference>
<accession>A0ABQ5BKC4</accession>
<evidence type="ECO:0000313" key="1">
    <source>
        <dbReference type="EMBL" id="GJT15280.1"/>
    </source>
</evidence>
<sequence>MVEQRCAEIDAQLDALSIDFDEELYPHMLTTIASRRWVIGHGLRLAVMKCAESLELRQAFTNVVSAGIAKGFCDGIQHAMEQGKEKLELQDIEAYDPESKGKFVAAMQALKDLKYPLIDEIEKLKDSPMNVIMASLYLESDTREDAPQLIRDLCPSSSQLKIPLYLEVRDPRNPWVVKEEMLLADAIAANKSRAKKKKKYRVVCRTHGVGSAHHPRSDRMPVSAPTVPQGLQILLQDAAVQTEPIEDGSSPRLIRSKSLPSMYNLDWL</sequence>
<evidence type="ECO:0008006" key="3">
    <source>
        <dbReference type="Google" id="ProtNLM"/>
    </source>
</evidence>
<comment type="caution">
    <text evidence="1">The sequence shown here is derived from an EMBL/GenBank/DDBJ whole genome shotgun (WGS) entry which is preliminary data.</text>
</comment>
<gene>
    <name evidence="1" type="ORF">Tco_0873986</name>
</gene>
<organism evidence="1 2">
    <name type="scientific">Tanacetum coccineum</name>
    <dbReference type="NCBI Taxonomy" id="301880"/>
    <lineage>
        <taxon>Eukaryota</taxon>
        <taxon>Viridiplantae</taxon>
        <taxon>Streptophyta</taxon>
        <taxon>Embryophyta</taxon>
        <taxon>Tracheophyta</taxon>
        <taxon>Spermatophyta</taxon>
        <taxon>Magnoliopsida</taxon>
        <taxon>eudicotyledons</taxon>
        <taxon>Gunneridae</taxon>
        <taxon>Pentapetalae</taxon>
        <taxon>asterids</taxon>
        <taxon>campanulids</taxon>
        <taxon>Asterales</taxon>
        <taxon>Asteraceae</taxon>
        <taxon>Asteroideae</taxon>
        <taxon>Anthemideae</taxon>
        <taxon>Anthemidinae</taxon>
        <taxon>Tanacetum</taxon>
    </lineage>
</organism>
<name>A0ABQ5BKC4_9ASTR</name>
<reference evidence="1" key="1">
    <citation type="journal article" date="2022" name="Int. J. Mol. Sci.">
        <title>Draft Genome of Tanacetum Coccineum: Genomic Comparison of Closely Related Tanacetum-Family Plants.</title>
        <authorList>
            <person name="Yamashiro T."/>
            <person name="Shiraishi A."/>
            <person name="Nakayama K."/>
            <person name="Satake H."/>
        </authorList>
    </citation>
    <scope>NUCLEOTIDE SEQUENCE</scope>
</reference>